<organism evidence="9 10">
    <name type="scientific">Stephania yunnanensis</name>
    <dbReference type="NCBI Taxonomy" id="152371"/>
    <lineage>
        <taxon>Eukaryota</taxon>
        <taxon>Viridiplantae</taxon>
        <taxon>Streptophyta</taxon>
        <taxon>Embryophyta</taxon>
        <taxon>Tracheophyta</taxon>
        <taxon>Spermatophyta</taxon>
        <taxon>Magnoliopsida</taxon>
        <taxon>Ranunculales</taxon>
        <taxon>Menispermaceae</taxon>
        <taxon>Menispermoideae</taxon>
        <taxon>Cissampelideae</taxon>
        <taxon>Stephania</taxon>
    </lineage>
</organism>
<dbReference type="FunFam" id="1.10.10.60:FF:000104">
    <property type="entry name" value="trihelix transcription factor ASIL2"/>
    <property type="match status" value="1"/>
</dbReference>
<dbReference type="AlphaFoldDB" id="A0AAP0KDD9"/>
<evidence type="ECO:0000256" key="3">
    <source>
        <dbReference type="ARBA" id="ARBA00023054"/>
    </source>
</evidence>
<evidence type="ECO:0000256" key="5">
    <source>
        <dbReference type="ARBA" id="ARBA00023163"/>
    </source>
</evidence>
<feature type="compositionally biased region" description="Low complexity" evidence="7">
    <location>
        <begin position="203"/>
        <end position="214"/>
    </location>
</feature>
<dbReference type="Gene3D" id="1.10.10.60">
    <property type="entry name" value="Homeodomain-like"/>
    <property type="match status" value="1"/>
</dbReference>
<keyword evidence="6" id="KW-0539">Nucleus</keyword>
<proteinExistence type="predicted"/>
<dbReference type="GO" id="GO:0005634">
    <property type="term" value="C:nucleus"/>
    <property type="evidence" value="ECO:0007669"/>
    <property type="project" value="UniProtKB-SubCell"/>
</dbReference>
<protein>
    <recommendedName>
        <fullName evidence="8">Myb/SANT-like DNA-binding domain-containing protein</fullName>
    </recommendedName>
</protein>
<evidence type="ECO:0000256" key="7">
    <source>
        <dbReference type="SAM" id="MobiDB-lite"/>
    </source>
</evidence>
<comment type="caution">
    <text evidence="9">The sequence shown here is derived from an EMBL/GenBank/DDBJ whole genome shotgun (WGS) entry which is preliminary data.</text>
</comment>
<dbReference type="PANTHER" id="PTHR31307:SF16">
    <property type="entry name" value="OS05G0560600 PROTEIN"/>
    <property type="match status" value="1"/>
</dbReference>
<comment type="subcellular location">
    <subcellularLocation>
        <location evidence="1">Nucleus</location>
    </subcellularLocation>
</comment>
<dbReference type="Proteomes" id="UP001420932">
    <property type="component" value="Unassembled WGS sequence"/>
</dbReference>
<feature type="domain" description="Myb/SANT-like DNA-binding" evidence="8">
    <location>
        <begin position="26"/>
        <end position="119"/>
    </location>
</feature>
<keyword evidence="4" id="KW-0238">DNA-binding</keyword>
<reference evidence="9 10" key="1">
    <citation type="submission" date="2024-01" db="EMBL/GenBank/DDBJ databases">
        <title>Genome assemblies of Stephania.</title>
        <authorList>
            <person name="Yang L."/>
        </authorList>
    </citation>
    <scope>NUCLEOTIDE SEQUENCE [LARGE SCALE GENOMIC DNA]</scope>
    <source>
        <strain evidence="9">YNDBR</strain>
        <tissue evidence="9">Leaf</tissue>
    </source>
</reference>
<dbReference type="PANTHER" id="PTHR31307">
    <property type="entry name" value="TRIHELIX TRANSCRIPTION FACTOR ASIL2"/>
    <property type="match status" value="1"/>
</dbReference>
<evidence type="ECO:0000256" key="4">
    <source>
        <dbReference type="ARBA" id="ARBA00023125"/>
    </source>
</evidence>
<keyword evidence="5" id="KW-0804">Transcription</keyword>
<feature type="region of interest" description="Disordered" evidence="7">
    <location>
        <begin position="1"/>
        <end position="25"/>
    </location>
</feature>
<dbReference type="EMBL" id="JBBNAF010000004">
    <property type="protein sequence ID" value="KAK9150556.1"/>
    <property type="molecule type" value="Genomic_DNA"/>
</dbReference>
<keyword evidence="3" id="KW-0175">Coiled coil</keyword>
<keyword evidence="10" id="KW-1185">Reference proteome</keyword>
<feature type="compositionally biased region" description="Gly residues" evidence="7">
    <location>
        <begin position="224"/>
        <end position="241"/>
    </location>
</feature>
<dbReference type="InterPro" id="IPR044823">
    <property type="entry name" value="ASIL1/2-like"/>
</dbReference>
<evidence type="ECO:0000313" key="10">
    <source>
        <dbReference type="Proteomes" id="UP001420932"/>
    </source>
</evidence>
<dbReference type="GO" id="GO:0000976">
    <property type="term" value="F:transcription cis-regulatory region binding"/>
    <property type="evidence" value="ECO:0007669"/>
    <property type="project" value="TreeGrafter"/>
</dbReference>
<feature type="compositionally biased region" description="Low complexity" evidence="7">
    <location>
        <begin position="8"/>
        <end position="22"/>
    </location>
</feature>
<evidence type="ECO:0000256" key="1">
    <source>
        <dbReference type="ARBA" id="ARBA00004123"/>
    </source>
</evidence>
<keyword evidence="2" id="KW-0805">Transcription regulation</keyword>
<dbReference type="Pfam" id="PF13837">
    <property type="entry name" value="Myb_DNA-bind_4"/>
    <property type="match status" value="1"/>
</dbReference>
<evidence type="ECO:0000259" key="8">
    <source>
        <dbReference type="Pfam" id="PF13837"/>
    </source>
</evidence>
<feature type="compositionally biased region" description="Low complexity" evidence="7">
    <location>
        <begin position="123"/>
        <end position="135"/>
    </location>
</feature>
<dbReference type="InterPro" id="IPR044822">
    <property type="entry name" value="Myb_DNA-bind_4"/>
</dbReference>
<feature type="region of interest" description="Disordered" evidence="7">
    <location>
        <begin position="203"/>
        <end position="244"/>
    </location>
</feature>
<sequence length="341" mass="37738">MEGPETLTPPATAPAARPSSAPIREDCWSEEATSTLIEAWGERHLELNRGNLRQKHWQEVADAVNARHGAVKKARRTDVQCKNRIDTLKKKYKLEKAKILASGASVTSKWPFYDRLDALIGPSSSTSTPASTKKPVPSPVTTPAAAPPLAVPLQYRKQLPMSLPHATVVPVAPRSVREKRPAAAIPVDDSFFRKNYSAVAAAAAAADSESSRSSTESRQRERYGGGSGGGGSGGGGGGTGRGEVDGVRELAQAIVRFGEIYEKVEEVKQRQMVELEKQRMEFMKSLEFQRMQLFMDWQVQLEKIKRAKRATSSVRKDFKRVSFPCHELKRMWTHLENNWVS</sequence>
<evidence type="ECO:0000313" key="9">
    <source>
        <dbReference type="EMBL" id="KAK9150556.1"/>
    </source>
</evidence>
<feature type="region of interest" description="Disordered" evidence="7">
    <location>
        <begin position="123"/>
        <end position="143"/>
    </location>
</feature>
<name>A0AAP0KDD9_9MAGN</name>
<gene>
    <name evidence="9" type="ORF">Syun_008865</name>
</gene>
<accession>A0AAP0KDD9</accession>
<evidence type="ECO:0000256" key="6">
    <source>
        <dbReference type="ARBA" id="ARBA00023242"/>
    </source>
</evidence>
<evidence type="ECO:0000256" key="2">
    <source>
        <dbReference type="ARBA" id="ARBA00023015"/>
    </source>
</evidence>